<gene>
    <name evidence="3" type="ORF">NKR23_g249</name>
</gene>
<feature type="compositionally biased region" description="Polar residues" evidence="1">
    <location>
        <begin position="594"/>
        <end position="603"/>
    </location>
</feature>
<evidence type="ECO:0000259" key="2">
    <source>
        <dbReference type="Pfam" id="PF06985"/>
    </source>
</evidence>
<proteinExistence type="predicted"/>
<dbReference type="EMBL" id="JANBVO010000001">
    <property type="protein sequence ID" value="KAJ9157839.1"/>
    <property type="molecule type" value="Genomic_DNA"/>
</dbReference>
<dbReference type="InterPro" id="IPR052895">
    <property type="entry name" value="HetReg/Transcr_Mod"/>
</dbReference>
<dbReference type="InterPro" id="IPR010730">
    <property type="entry name" value="HET"/>
</dbReference>
<dbReference type="AlphaFoldDB" id="A0AA38VXS6"/>
<dbReference type="Proteomes" id="UP001174694">
    <property type="component" value="Unassembled WGS sequence"/>
</dbReference>
<name>A0AA38VXS6_9PEZI</name>
<protein>
    <submittedName>
        <fullName evidence="3">Ankyrin and het domain-containing protein</fullName>
    </submittedName>
</protein>
<comment type="caution">
    <text evidence="3">The sequence shown here is derived from an EMBL/GenBank/DDBJ whole genome shotgun (WGS) entry which is preliminary data.</text>
</comment>
<keyword evidence="4" id="KW-1185">Reference proteome</keyword>
<feature type="region of interest" description="Disordered" evidence="1">
    <location>
        <begin position="584"/>
        <end position="603"/>
    </location>
</feature>
<evidence type="ECO:0000313" key="4">
    <source>
        <dbReference type="Proteomes" id="UP001174694"/>
    </source>
</evidence>
<dbReference type="Pfam" id="PF06985">
    <property type="entry name" value="HET"/>
    <property type="match status" value="1"/>
</dbReference>
<dbReference type="PANTHER" id="PTHR24148">
    <property type="entry name" value="ANKYRIN REPEAT DOMAIN-CONTAINING PROTEIN 39 HOMOLOG-RELATED"/>
    <property type="match status" value="1"/>
</dbReference>
<dbReference type="PANTHER" id="PTHR24148:SF73">
    <property type="entry name" value="HET DOMAIN PROTEIN (AFU_ORTHOLOGUE AFUA_8G01020)"/>
    <property type="match status" value="1"/>
</dbReference>
<reference evidence="3" key="1">
    <citation type="submission" date="2022-07" db="EMBL/GenBank/DDBJ databases">
        <title>Fungi with potential for degradation of polypropylene.</title>
        <authorList>
            <person name="Gostincar C."/>
        </authorList>
    </citation>
    <scope>NUCLEOTIDE SEQUENCE</scope>
    <source>
        <strain evidence="3">EXF-13308</strain>
    </source>
</reference>
<accession>A0AA38VXS6</accession>
<organism evidence="3 4">
    <name type="scientific">Pleurostoma richardsiae</name>
    <dbReference type="NCBI Taxonomy" id="41990"/>
    <lineage>
        <taxon>Eukaryota</taxon>
        <taxon>Fungi</taxon>
        <taxon>Dikarya</taxon>
        <taxon>Ascomycota</taxon>
        <taxon>Pezizomycotina</taxon>
        <taxon>Sordariomycetes</taxon>
        <taxon>Sordariomycetidae</taxon>
        <taxon>Calosphaeriales</taxon>
        <taxon>Pleurostomataceae</taxon>
        <taxon>Pleurostoma</taxon>
    </lineage>
</organism>
<evidence type="ECO:0000313" key="3">
    <source>
        <dbReference type="EMBL" id="KAJ9157839.1"/>
    </source>
</evidence>
<evidence type="ECO:0000256" key="1">
    <source>
        <dbReference type="SAM" id="MobiDB-lite"/>
    </source>
</evidence>
<sequence>MATKAFRYQPLEYDDSIRLLHLEPSLERDADLRGALHHATLSNCDYDLVEPYTALSYVWGNPAQKGVIHLGGRAVEITTNLDTALRDMREKDRLHRIWADALCIDQSNIPERNQQVSLMGRIYSTAHHTVIHLGNSTADVGRLFGSLQSQTRTTIQGKMAAGQIQSPTDVINLEIVREDLLARPWFRRVWVFQELVLSRDAWVQCGHSRTRWHHFCDALGVENVTKAMLLGALSVSNKSLSVTPRSGLLENMNMRRYDAFEAPLYSLLSCRRGIGATDARNIVFGHLGVVSDREKCDEFIKVDYGKDLRQVYIEAAWYFLNCSGLEELLYHAMDPSPVDCNPDIPSWCPRWSNPQTVWEPMYRKRRRFGGGDDTSYIVFKGCHQVLLSDPPLLAISGFQVAKIETTSVAFPTRIDEQGLTLARQILRGIDAEQLAPDDYGRALRAIPMSTDRDRQTQEAFAASFVAWSRQAMENNFKAGPEDVERVGEALLRYSQKPGDSPLGGKRLAITSAEDCVVVPPETKQGDVVVVLAHCYKHVIVRFKEAKWFDHLDGSVREALEHANKETCANGPICAFIRPAADDDGDDYDEGGHPGTQSKVFALH</sequence>
<feature type="domain" description="Heterokaryon incompatibility" evidence="2">
    <location>
        <begin position="52"/>
        <end position="194"/>
    </location>
</feature>